<dbReference type="InterPro" id="IPR004516">
    <property type="entry name" value="HisRS/HisZ"/>
</dbReference>
<accession>A0ABW4VDR2</accession>
<dbReference type="Pfam" id="PF03129">
    <property type="entry name" value="HGTP_anticodon"/>
    <property type="match status" value="1"/>
</dbReference>
<dbReference type="InterPro" id="IPR045864">
    <property type="entry name" value="aa-tRNA-synth_II/BPL/LPL"/>
</dbReference>
<dbReference type="PANTHER" id="PTHR43707">
    <property type="entry name" value="HISTIDYL-TRNA SYNTHETASE"/>
    <property type="match status" value="1"/>
</dbReference>
<evidence type="ECO:0000256" key="6">
    <source>
        <dbReference type="ARBA" id="ARBA00023146"/>
    </source>
</evidence>
<evidence type="ECO:0000256" key="1">
    <source>
        <dbReference type="ARBA" id="ARBA00008226"/>
    </source>
</evidence>
<dbReference type="Gene3D" id="3.40.50.800">
    <property type="entry name" value="Anticodon-binding domain"/>
    <property type="match status" value="1"/>
</dbReference>
<dbReference type="EC" id="6.1.1.21" evidence="2"/>
<comment type="similarity">
    <text evidence="1">Belongs to the class-II aminoacyl-tRNA synthetase family.</text>
</comment>
<reference evidence="12" key="1">
    <citation type="journal article" date="2019" name="Int. J. Syst. Evol. Microbiol.">
        <title>The Global Catalogue of Microorganisms (GCM) 10K type strain sequencing project: providing services to taxonomists for standard genome sequencing and annotation.</title>
        <authorList>
            <consortium name="The Broad Institute Genomics Platform"/>
            <consortium name="The Broad Institute Genome Sequencing Center for Infectious Disease"/>
            <person name="Wu L."/>
            <person name="Ma J."/>
        </authorList>
    </citation>
    <scope>NUCLEOTIDE SEQUENCE [LARGE SCALE GENOMIC DNA]</scope>
    <source>
        <strain evidence="12">CCM 7043</strain>
    </source>
</reference>
<dbReference type="Gene3D" id="3.30.930.10">
    <property type="entry name" value="Bira Bifunctional Protein, Domain 2"/>
    <property type="match status" value="1"/>
</dbReference>
<keyword evidence="5" id="KW-0067">ATP-binding</keyword>
<comment type="caution">
    <text evidence="11">The sequence shown here is derived from an EMBL/GenBank/DDBJ whole genome shotgun (WGS) entry which is preliminary data.</text>
</comment>
<comment type="catalytic activity">
    <reaction evidence="8">
        <text>tRNA(His) + L-histidine + ATP = L-histidyl-tRNA(His) + AMP + diphosphate + H(+)</text>
        <dbReference type="Rhea" id="RHEA:17313"/>
        <dbReference type="Rhea" id="RHEA-COMP:9665"/>
        <dbReference type="Rhea" id="RHEA-COMP:9689"/>
        <dbReference type="ChEBI" id="CHEBI:15378"/>
        <dbReference type="ChEBI" id="CHEBI:30616"/>
        <dbReference type="ChEBI" id="CHEBI:33019"/>
        <dbReference type="ChEBI" id="CHEBI:57595"/>
        <dbReference type="ChEBI" id="CHEBI:78442"/>
        <dbReference type="ChEBI" id="CHEBI:78527"/>
        <dbReference type="ChEBI" id="CHEBI:456215"/>
        <dbReference type="EC" id="6.1.1.21"/>
    </reaction>
</comment>
<keyword evidence="11" id="KW-0328">Glycosyltransferase</keyword>
<dbReference type="GO" id="GO:0016757">
    <property type="term" value="F:glycosyltransferase activity"/>
    <property type="evidence" value="ECO:0007669"/>
    <property type="project" value="UniProtKB-KW"/>
</dbReference>
<evidence type="ECO:0000256" key="2">
    <source>
        <dbReference type="ARBA" id="ARBA00012815"/>
    </source>
</evidence>
<keyword evidence="6" id="KW-0030">Aminoacyl-tRNA synthetase</keyword>
<organism evidence="11 12">
    <name type="scientific">Promicromonospora aerolata</name>
    <dbReference type="NCBI Taxonomy" id="195749"/>
    <lineage>
        <taxon>Bacteria</taxon>
        <taxon>Bacillati</taxon>
        <taxon>Actinomycetota</taxon>
        <taxon>Actinomycetes</taxon>
        <taxon>Micrococcales</taxon>
        <taxon>Promicromonosporaceae</taxon>
        <taxon>Promicromonospora</taxon>
    </lineage>
</organism>
<keyword evidence="11" id="KW-0808">Transferase</keyword>
<keyword evidence="4" id="KW-0547">Nucleotide-binding</keyword>
<keyword evidence="12" id="KW-1185">Reference proteome</keyword>
<dbReference type="Pfam" id="PF13393">
    <property type="entry name" value="tRNA-synt_His"/>
    <property type="match status" value="1"/>
</dbReference>
<dbReference type="PANTHER" id="PTHR43707:SF1">
    <property type="entry name" value="HISTIDINE--TRNA LIGASE, MITOCHONDRIAL-RELATED"/>
    <property type="match status" value="1"/>
</dbReference>
<evidence type="ECO:0000259" key="10">
    <source>
        <dbReference type="Pfam" id="PF13393"/>
    </source>
</evidence>
<dbReference type="EMBL" id="JBHUHF010000001">
    <property type="protein sequence ID" value="MFD2028399.1"/>
    <property type="molecule type" value="Genomic_DNA"/>
</dbReference>
<keyword evidence="6" id="KW-0436">Ligase</keyword>
<dbReference type="Proteomes" id="UP001597338">
    <property type="component" value="Unassembled WGS sequence"/>
</dbReference>
<evidence type="ECO:0000256" key="5">
    <source>
        <dbReference type="ARBA" id="ARBA00022840"/>
    </source>
</evidence>
<gene>
    <name evidence="11" type="ORF">ACFSL2_23105</name>
</gene>
<dbReference type="InterPro" id="IPR041715">
    <property type="entry name" value="HisRS-like_core"/>
</dbReference>
<feature type="domain" description="Class II Histidinyl-tRNA synthetase (HisRS)-like catalytic core" evidence="10">
    <location>
        <begin position="13"/>
        <end position="294"/>
    </location>
</feature>
<feature type="domain" description="Anticodon-binding" evidence="9">
    <location>
        <begin position="320"/>
        <end position="407"/>
    </location>
</feature>
<dbReference type="SUPFAM" id="SSF52954">
    <property type="entry name" value="Class II aaRS ABD-related"/>
    <property type="match status" value="1"/>
</dbReference>
<evidence type="ECO:0000256" key="3">
    <source>
        <dbReference type="ARBA" id="ARBA00022490"/>
    </source>
</evidence>
<dbReference type="InterPro" id="IPR004154">
    <property type="entry name" value="Anticodon-bd"/>
</dbReference>
<proteinExistence type="inferred from homology"/>
<evidence type="ECO:0000313" key="11">
    <source>
        <dbReference type="EMBL" id="MFD2028399.1"/>
    </source>
</evidence>
<keyword evidence="3" id="KW-0963">Cytoplasm</keyword>
<name>A0ABW4VDR2_9MICO</name>
<dbReference type="SUPFAM" id="SSF55681">
    <property type="entry name" value="Class II aaRS and biotin synthetases"/>
    <property type="match status" value="1"/>
</dbReference>
<evidence type="ECO:0000313" key="12">
    <source>
        <dbReference type="Proteomes" id="UP001597338"/>
    </source>
</evidence>
<evidence type="ECO:0000259" key="9">
    <source>
        <dbReference type="Pfam" id="PF03129"/>
    </source>
</evidence>
<evidence type="ECO:0000256" key="4">
    <source>
        <dbReference type="ARBA" id="ARBA00022741"/>
    </source>
</evidence>
<dbReference type="RefSeq" id="WP_377200089.1">
    <property type="nucleotide sequence ID" value="NZ_JBHUHF010000001.1"/>
</dbReference>
<evidence type="ECO:0000256" key="7">
    <source>
        <dbReference type="ARBA" id="ARBA00030619"/>
    </source>
</evidence>
<sequence length="415" mass="45898">MHQRPQHLTLPRGFDDVLPEITAIRRRLQNEWLDLCGSHGYQAVTLPPVGFAPTFTDSHHAGENRTYEFDDRKGRRLALASDSLPAALRLATVRDLPRQRISYAAPVFRYERRPRRHFHHLGLLDLTESLATDEDRSTARQIQVLAEFVAPKVAATFMIADPGTWLTAMAVPSTDLLNVLRRVRPAERPAIAADIDGEGILVRLAERLVDDPSANNVESWTDLPDSVRRRIVRAHALAEAAESAGATATVDLSSLHASEFHDAPSFTIRPADEERLLGDGGDYSAFARRFLRRPVRANAAMVGLERLGDLVERAAQAAADVMVLSLDPSTVRTADELSRAARSAGLAVWTDSLNQPMAAHLRDAHRLGIQNVIALGTRDAAATIFRIRDKDGVLHDVPRDQVIPWLLSARSHRSD</sequence>
<protein>
    <recommendedName>
        <fullName evidence="2">histidine--tRNA ligase</fullName>
        <ecNumber evidence="2">6.1.1.21</ecNumber>
    </recommendedName>
    <alternativeName>
        <fullName evidence="7">Histidyl-tRNA synthetase</fullName>
    </alternativeName>
</protein>
<evidence type="ECO:0000256" key="8">
    <source>
        <dbReference type="ARBA" id="ARBA00047639"/>
    </source>
</evidence>
<dbReference type="InterPro" id="IPR036621">
    <property type="entry name" value="Anticodon-bd_dom_sf"/>
</dbReference>